<dbReference type="RefSeq" id="WP_085823144.1">
    <property type="nucleotide sequence ID" value="NZ_FWFP01000007.1"/>
</dbReference>
<organism evidence="2 3">
    <name type="scientific">Ruegeria meonggei</name>
    <dbReference type="NCBI Taxonomy" id="1446476"/>
    <lineage>
        <taxon>Bacteria</taxon>
        <taxon>Pseudomonadati</taxon>
        <taxon>Pseudomonadota</taxon>
        <taxon>Alphaproteobacteria</taxon>
        <taxon>Rhodobacterales</taxon>
        <taxon>Roseobacteraceae</taxon>
        <taxon>Ruegeria</taxon>
    </lineage>
</organism>
<evidence type="ECO:0000259" key="1">
    <source>
        <dbReference type="Pfam" id="PF01471"/>
    </source>
</evidence>
<accession>A0A1X6ZKM7</accession>
<dbReference type="EMBL" id="FWFP01000007">
    <property type="protein sequence ID" value="SLN54318.1"/>
    <property type="molecule type" value="Genomic_DNA"/>
</dbReference>
<name>A0A1X6ZKM7_9RHOB</name>
<dbReference type="SUPFAM" id="SSF47090">
    <property type="entry name" value="PGBD-like"/>
    <property type="match status" value="2"/>
</dbReference>
<dbReference type="InterPro" id="IPR036366">
    <property type="entry name" value="PGBDSf"/>
</dbReference>
<protein>
    <submittedName>
        <fullName evidence="2">Autolytic lysozyme</fullName>
        <ecNumber evidence="2">3.2.1.17</ecNumber>
    </submittedName>
</protein>
<dbReference type="AlphaFoldDB" id="A0A1X6ZKM7"/>
<dbReference type="Gene3D" id="1.10.101.10">
    <property type="entry name" value="PGBD-like superfamily/PGBD"/>
    <property type="match status" value="2"/>
</dbReference>
<reference evidence="3" key="1">
    <citation type="submission" date="2017-03" db="EMBL/GenBank/DDBJ databases">
        <authorList>
            <person name="Rodrigo-Torres L."/>
            <person name="Arahal R.D."/>
            <person name="Lucena T."/>
        </authorList>
    </citation>
    <scope>NUCLEOTIDE SEQUENCE [LARGE SCALE GENOMIC DNA]</scope>
    <source>
        <strain evidence="3">CECT 8411</strain>
    </source>
</reference>
<keyword evidence="2" id="KW-0378">Hydrolase</keyword>
<dbReference type="Proteomes" id="UP000193778">
    <property type="component" value="Unassembled WGS sequence"/>
</dbReference>
<keyword evidence="3" id="KW-1185">Reference proteome</keyword>
<dbReference type="GO" id="GO:0003796">
    <property type="term" value="F:lysozyme activity"/>
    <property type="evidence" value="ECO:0007669"/>
    <property type="project" value="UniProtKB-EC"/>
</dbReference>
<dbReference type="Pfam" id="PF01471">
    <property type="entry name" value="PG_binding_1"/>
    <property type="match status" value="2"/>
</dbReference>
<feature type="domain" description="Peptidoglycan binding-like" evidence="1">
    <location>
        <begin position="85"/>
        <end position="122"/>
    </location>
</feature>
<dbReference type="OrthoDB" id="1523598at2"/>
<evidence type="ECO:0000313" key="3">
    <source>
        <dbReference type="Proteomes" id="UP000193778"/>
    </source>
</evidence>
<feature type="domain" description="Peptidoglycan binding-like" evidence="1">
    <location>
        <begin position="22"/>
        <end position="59"/>
    </location>
</feature>
<dbReference type="InterPro" id="IPR002477">
    <property type="entry name" value="Peptidoglycan-bd-like"/>
</dbReference>
<evidence type="ECO:0000313" key="2">
    <source>
        <dbReference type="EMBL" id="SLN54318.1"/>
    </source>
</evidence>
<dbReference type="InterPro" id="IPR036365">
    <property type="entry name" value="PGBD-like_sf"/>
</dbReference>
<proteinExistence type="predicted"/>
<keyword evidence="2" id="KW-0326">Glycosidase</keyword>
<sequence>MSILKKGLTGAPVKRLQEKLGIGADGIFGPGTEQAVRDFQQSAGLGVDGIAGPDTFSALGLHELVLLRQGSRGAAVKKLQEGLGIGADGVFGPGTAAAVAKFQQENSLDADGMAGPETLAKMSGFTEITAETVQKAAVQPDEAHFESEPLPEISGSDVVAGNAVEVPEEKSVWGKVKGWFS</sequence>
<gene>
    <name evidence="2" type="primary">lyc</name>
    <name evidence="2" type="ORF">RUM8411_02627</name>
</gene>
<dbReference type="EC" id="3.2.1.17" evidence="2"/>